<dbReference type="AlphaFoldDB" id="A0AAD6W5U2"/>
<evidence type="ECO:0000313" key="2">
    <source>
        <dbReference type="EMBL" id="KAJ7000395.1"/>
    </source>
</evidence>
<protein>
    <submittedName>
        <fullName evidence="2">Uncharacterized protein</fullName>
    </submittedName>
</protein>
<dbReference type="EMBL" id="JAQIZT010000004">
    <property type="protein sequence ID" value="KAJ7000400.1"/>
    <property type="molecule type" value="Genomic_DNA"/>
</dbReference>
<gene>
    <name evidence="1" type="ORF">NC653_010038</name>
    <name evidence="2" type="ORF">NC653_011010</name>
    <name evidence="3" type="ORF">NC653_011015</name>
</gene>
<name>A0AAD6W5U2_9ROSI</name>
<proteinExistence type="predicted"/>
<evidence type="ECO:0000313" key="3">
    <source>
        <dbReference type="EMBL" id="KAJ7000400.1"/>
    </source>
</evidence>
<dbReference type="EMBL" id="JAQIZT010000004">
    <property type="protein sequence ID" value="KAJ7000395.1"/>
    <property type="molecule type" value="Genomic_DNA"/>
</dbReference>
<evidence type="ECO:0000313" key="4">
    <source>
        <dbReference type="Proteomes" id="UP001164929"/>
    </source>
</evidence>
<accession>A0AAD6W5U2</accession>
<dbReference type="Proteomes" id="UP001164929">
    <property type="component" value="Chromosome 4"/>
</dbReference>
<evidence type="ECO:0000313" key="1">
    <source>
        <dbReference type="EMBL" id="KAJ6999233.1"/>
    </source>
</evidence>
<organism evidence="2 4">
    <name type="scientific">Populus alba x Populus x berolinensis</name>
    <dbReference type="NCBI Taxonomy" id="444605"/>
    <lineage>
        <taxon>Eukaryota</taxon>
        <taxon>Viridiplantae</taxon>
        <taxon>Streptophyta</taxon>
        <taxon>Embryophyta</taxon>
        <taxon>Tracheophyta</taxon>
        <taxon>Spermatophyta</taxon>
        <taxon>Magnoliopsida</taxon>
        <taxon>eudicotyledons</taxon>
        <taxon>Gunneridae</taxon>
        <taxon>Pentapetalae</taxon>
        <taxon>rosids</taxon>
        <taxon>fabids</taxon>
        <taxon>Malpighiales</taxon>
        <taxon>Salicaceae</taxon>
        <taxon>Saliceae</taxon>
        <taxon>Populus</taxon>
    </lineage>
</organism>
<comment type="caution">
    <text evidence="2">The sequence shown here is derived from an EMBL/GenBank/DDBJ whole genome shotgun (WGS) entry which is preliminary data.</text>
</comment>
<sequence>MCIDFDIDCQKSAARFEASLVFSVPSLQEGNLKAVEDLELERKTNIFERFKSCSMFQKLIAIEELSHDMNLHV</sequence>
<dbReference type="EMBL" id="JAQIZT010000004">
    <property type="protein sequence ID" value="KAJ6999233.1"/>
    <property type="molecule type" value="Genomic_DNA"/>
</dbReference>
<reference evidence="2 4" key="1">
    <citation type="journal article" date="2023" name="Mol. Ecol. Resour.">
        <title>Chromosome-level genome assembly of a triploid poplar Populus alba 'Berolinensis'.</title>
        <authorList>
            <person name="Chen S."/>
            <person name="Yu Y."/>
            <person name="Wang X."/>
            <person name="Wang S."/>
            <person name="Zhang T."/>
            <person name="Zhou Y."/>
            <person name="He R."/>
            <person name="Meng N."/>
            <person name="Wang Y."/>
            <person name="Liu W."/>
            <person name="Liu Z."/>
            <person name="Liu J."/>
            <person name="Guo Q."/>
            <person name="Huang H."/>
            <person name="Sederoff R.R."/>
            <person name="Wang G."/>
            <person name="Qu G."/>
            <person name="Chen S."/>
        </authorList>
    </citation>
    <scope>NUCLEOTIDE SEQUENCE [LARGE SCALE GENOMIC DNA]</scope>
    <source>
        <strain evidence="2">SC-2020</strain>
    </source>
</reference>
<keyword evidence="4" id="KW-1185">Reference proteome</keyword>